<protein>
    <recommendedName>
        <fullName evidence="2">DRBM domain-containing protein</fullName>
    </recommendedName>
</protein>
<dbReference type="GO" id="GO:0003723">
    <property type="term" value="F:RNA binding"/>
    <property type="evidence" value="ECO:0007669"/>
    <property type="project" value="UniProtKB-UniRule"/>
</dbReference>
<dbReference type="RefSeq" id="XP_024343359.1">
    <property type="nucleotide sequence ID" value="XM_024478428.1"/>
</dbReference>
<dbReference type="PROSITE" id="PS50137">
    <property type="entry name" value="DS_RBD"/>
    <property type="match status" value="1"/>
</dbReference>
<keyword evidence="1" id="KW-0694">RNA-binding</keyword>
<keyword evidence="4" id="KW-1185">Reference proteome</keyword>
<dbReference type="SMART" id="SM00358">
    <property type="entry name" value="DSRM"/>
    <property type="match status" value="1"/>
</dbReference>
<organism evidence="3 4">
    <name type="scientific">Postia placenta MAD-698-R-SB12</name>
    <dbReference type="NCBI Taxonomy" id="670580"/>
    <lineage>
        <taxon>Eukaryota</taxon>
        <taxon>Fungi</taxon>
        <taxon>Dikarya</taxon>
        <taxon>Basidiomycota</taxon>
        <taxon>Agaricomycotina</taxon>
        <taxon>Agaricomycetes</taxon>
        <taxon>Polyporales</taxon>
        <taxon>Adustoporiaceae</taxon>
        <taxon>Rhodonia</taxon>
    </lineage>
</organism>
<dbReference type="SUPFAM" id="SSF54768">
    <property type="entry name" value="dsRNA-binding domain-like"/>
    <property type="match status" value="1"/>
</dbReference>
<accession>A0A1X6ND40</accession>
<dbReference type="AlphaFoldDB" id="A0A1X6ND40"/>
<evidence type="ECO:0000256" key="1">
    <source>
        <dbReference type="PROSITE-ProRule" id="PRU00266"/>
    </source>
</evidence>
<gene>
    <name evidence="3" type="ORF">POSPLADRAFT_1043964</name>
</gene>
<dbReference type="Gene3D" id="3.30.160.20">
    <property type="match status" value="1"/>
</dbReference>
<dbReference type="InterPro" id="IPR014720">
    <property type="entry name" value="dsRBD_dom"/>
</dbReference>
<evidence type="ECO:0000313" key="4">
    <source>
        <dbReference type="Proteomes" id="UP000194127"/>
    </source>
</evidence>
<dbReference type="Proteomes" id="UP000194127">
    <property type="component" value="Unassembled WGS sequence"/>
</dbReference>
<name>A0A1X6ND40_9APHY</name>
<evidence type="ECO:0000259" key="2">
    <source>
        <dbReference type="PROSITE" id="PS50137"/>
    </source>
</evidence>
<dbReference type="EMBL" id="KZ110592">
    <property type="protein sequence ID" value="OSX66565.1"/>
    <property type="molecule type" value="Genomic_DNA"/>
</dbReference>
<dbReference type="GeneID" id="36323378"/>
<proteinExistence type="predicted"/>
<evidence type="ECO:0000313" key="3">
    <source>
        <dbReference type="EMBL" id="OSX66565.1"/>
    </source>
</evidence>
<dbReference type="OrthoDB" id="112668at2759"/>
<sequence>MAVRDGAINDIPASAAPHACSLNQLRSAARWTARCFHAGPQHLNMPLHPRMTLNNWVQGRFGRADDLTSEELLTGPRHAATWVVIVYFRSIEYGRGTSTKKNAAKDQAAERALAALQERFDQEQQ</sequence>
<reference evidence="3 4" key="1">
    <citation type="submission" date="2017-04" db="EMBL/GenBank/DDBJ databases">
        <title>Genome Sequence of the Model Brown-Rot Fungus Postia placenta SB12.</title>
        <authorList>
            <consortium name="DOE Joint Genome Institute"/>
            <person name="Gaskell J."/>
            <person name="Kersten P."/>
            <person name="Larrondo L.F."/>
            <person name="Canessa P."/>
            <person name="Martinez D."/>
            <person name="Hibbett D."/>
            <person name="Schmoll M."/>
            <person name="Kubicek C.P."/>
            <person name="Martinez A.T."/>
            <person name="Yadav J."/>
            <person name="Master E."/>
            <person name="Magnuson J.K."/>
            <person name="James T."/>
            <person name="Yaver D."/>
            <person name="Berka R."/>
            <person name="Labutti K."/>
            <person name="Lipzen A."/>
            <person name="Aerts A."/>
            <person name="Barry K."/>
            <person name="Henrissat B."/>
            <person name="Blanchette R."/>
            <person name="Grigoriev I."/>
            <person name="Cullen D."/>
        </authorList>
    </citation>
    <scope>NUCLEOTIDE SEQUENCE [LARGE SCALE GENOMIC DNA]</scope>
    <source>
        <strain evidence="3 4">MAD-698-R-SB12</strain>
    </source>
</reference>
<feature type="domain" description="DRBM" evidence="2">
    <location>
        <begin position="48"/>
        <end position="118"/>
    </location>
</feature>
<dbReference type="Pfam" id="PF00035">
    <property type="entry name" value="dsrm"/>
    <property type="match status" value="1"/>
</dbReference>